<dbReference type="RefSeq" id="WP_266126967.1">
    <property type="nucleotide sequence ID" value="NZ_JANIDV010000001.1"/>
</dbReference>
<dbReference type="Proteomes" id="UP001165633">
    <property type="component" value="Unassembled WGS sequence"/>
</dbReference>
<sequence length="298" mass="33558">MQIVLPPPAGFIPLALPLAEHNATNAYATALSGVNHLLPGVKVALYMLYENISDHTMITGRRLFANEQSQIHFVNVSEWMTTYKPTHLETTDRTVFYRLAIPTLFARFPRIIYVDDDIFFKACPSLLYYSVPRTAQIGATRDLLLIPAQTSGFHIPEVIAGGAQLIDYHRGALGVLKSDDYFQDGILIFNTLTINSSQAEECGQLCNTLFWMNEQDILNRVFYSHVHFIHQNWNVCCGPGCAEASQLLPTSWKNIYDEGLVNPFAVHFTGSPKPWNGWNGPYAEQFRQLFDNVSKVAL</sequence>
<organism evidence="1 2">
    <name type="scientific">Bombella dulcis</name>
    <dbReference type="NCBI Taxonomy" id="2967339"/>
    <lineage>
        <taxon>Bacteria</taxon>
        <taxon>Pseudomonadati</taxon>
        <taxon>Pseudomonadota</taxon>
        <taxon>Alphaproteobacteria</taxon>
        <taxon>Acetobacterales</taxon>
        <taxon>Acetobacteraceae</taxon>
        <taxon>Bombella</taxon>
    </lineage>
</organism>
<dbReference type="Gene3D" id="3.90.550.10">
    <property type="entry name" value="Spore Coat Polysaccharide Biosynthesis Protein SpsA, Chain A"/>
    <property type="match status" value="1"/>
</dbReference>
<dbReference type="InterPro" id="IPR002495">
    <property type="entry name" value="Glyco_trans_8"/>
</dbReference>
<dbReference type="Pfam" id="PF01501">
    <property type="entry name" value="Glyco_transf_8"/>
    <property type="match status" value="1"/>
</dbReference>
<name>A0ABT3WCA3_9PROT</name>
<evidence type="ECO:0008006" key="3">
    <source>
        <dbReference type="Google" id="ProtNLM"/>
    </source>
</evidence>
<accession>A0ABT3WCA3</accession>
<protein>
    <recommendedName>
        <fullName evidence="3">Glycosyl transferase</fullName>
    </recommendedName>
</protein>
<keyword evidence="2" id="KW-1185">Reference proteome</keyword>
<dbReference type="InterPro" id="IPR029044">
    <property type="entry name" value="Nucleotide-diphossugar_trans"/>
</dbReference>
<proteinExistence type="predicted"/>
<comment type="caution">
    <text evidence="1">The sequence shown here is derived from an EMBL/GenBank/DDBJ whole genome shotgun (WGS) entry which is preliminary data.</text>
</comment>
<gene>
    <name evidence="1" type="ORF">NQF87_03260</name>
</gene>
<reference evidence="1" key="1">
    <citation type="submission" date="2022-07" db="EMBL/GenBank/DDBJ databases">
        <title>Bombella genomes.</title>
        <authorList>
            <person name="Harer L."/>
            <person name="Styblova S."/>
            <person name="Ehrmann M."/>
        </authorList>
    </citation>
    <scope>NUCLEOTIDE SEQUENCE</scope>
    <source>
        <strain evidence="1">TMW 2.2559</strain>
    </source>
</reference>
<evidence type="ECO:0000313" key="2">
    <source>
        <dbReference type="Proteomes" id="UP001165633"/>
    </source>
</evidence>
<dbReference type="SUPFAM" id="SSF53448">
    <property type="entry name" value="Nucleotide-diphospho-sugar transferases"/>
    <property type="match status" value="1"/>
</dbReference>
<dbReference type="EMBL" id="JANIDV010000001">
    <property type="protein sequence ID" value="MCX5615994.1"/>
    <property type="molecule type" value="Genomic_DNA"/>
</dbReference>
<evidence type="ECO:0000313" key="1">
    <source>
        <dbReference type="EMBL" id="MCX5615994.1"/>
    </source>
</evidence>